<dbReference type="AlphaFoldDB" id="A0A8X6K6H7"/>
<name>A0A8X6K6H7_TRICU</name>
<organism evidence="2 3">
    <name type="scientific">Trichonephila clavata</name>
    <name type="common">Joro spider</name>
    <name type="synonym">Nephila clavata</name>
    <dbReference type="NCBI Taxonomy" id="2740835"/>
    <lineage>
        <taxon>Eukaryota</taxon>
        <taxon>Metazoa</taxon>
        <taxon>Ecdysozoa</taxon>
        <taxon>Arthropoda</taxon>
        <taxon>Chelicerata</taxon>
        <taxon>Arachnida</taxon>
        <taxon>Araneae</taxon>
        <taxon>Araneomorphae</taxon>
        <taxon>Entelegynae</taxon>
        <taxon>Araneoidea</taxon>
        <taxon>Nephilidae</taxon>
        <taxon>Trichonephila</taxon>
    </lineage>
</organism>
<dbReference type="EMBL" id="BMAO01030230">
    <property type="protein sequence ID" value="GFQ66605.1"/>
    <property type="molecule type" value="Genomic_DNA"/>
</dbReference>
<sequence>MKFCLALLVLGTILAFSNGQYGPETNCKDIGPCNPPCKVDVTGPCPVCNCVKCDFSDCYPPCKRYKIGNECICDCDY</sequence>
<feature type="chain" id="PRO_5036476535" evidence="1">
    <location>
        <begin position="20"/>
        <end position="77"/>
    </location>
</feature>
<keyword evidence="1" id="KW-0732">Signal</keyword>
<proteinExistence type="predicted"/>
<gene>
    <name evidence="2" type="primary">NCL1_21799</name>
    <name evidence="2" type="ORF">TNCT_226501</name>
</gene>
<protein>
    <submittedName>
        <fullName evidence="2">Uncharacterized protein</fullName>
    </submittedName>
</protein>
<dbReference type="Proteomes" id="UP000887116">
    <property type="component" value="Unassembled WGS sequence"/>
</dbReference>
<evidence type="ECO:0000313" key="3">
    <source>
        <dbReference type="Proteomes" id="UP000887116"/>
    </source>
</evidence>
<dbReference type="OrthoDB" id="6438254at2759"/>
<comment type="caution">
    <text evidence="2">The sequence shown here is derived from an EMBL/GenBank/DDBJ whole genome shotgun (WGS) entry which is preliminary data.</text>
</comment>
<evidence type="ECO:0000313" key="2">
    <source>
        <dbReference type="EMBL" id="GFQ66605.1"/>
    </source>
</evidence>
<accession>A0A8X6K6H7</accession>
<keyword evidence="3" id="KW-1185">Reference proteome</keyword>
<reference evidence="2" key="1">
    <citation type="submission" date="2020-07" db="EMBL/GenBank/DDBJ databases">
        <title>Multicomponent nature underlies the extraordinary mechanical properties of spider dragline silk.</title>
        <authorList>
            <person name="Kono N."/>
            <person name="Nakamura H."/>
            <person name="Mori M."/>
            <person name="Yoshida Y."/>
            <person name="Ohtoshi R."/>
            <person name="Malay A.D."/>
            <person name="Moran D.A.P."/>
            <person name="Tomita M."/>
            <person name="Numata K."/>
            <person name="Arakawa K."/>
        </authorList>
    </citation>
    <scope>NUCLEOTIDE SEQUENCE</scope>
</reference>
<feature type="signal peptide" evidence="1">
    <location>
        <begin position="1"/>
        <end position="19"/>
    </location>
</feature>
<evidence type="ECO:0000256" key="1">
    <source>
        <dbReference type="SAM" id="SignalP"/>
    </source>
</evidence>